<gene>
    <name evidence="2" type="ORF">PX52LOC_06625</name>
</gene>
<sequence>MQRKSAARGKLSGWRNFVLPFVLVSGLGYGCGGDSTPSPEAKPRQPFAEARLHLSCADATVGQELTRRAGAWAKKTGATVSFAPPGTPNADIVVIRPTELGAWVAKNDTRKLPDELRDANNPLQWSRYLIVETERLASWAGEAQSIPLAGEAYLIAYRADRLADPKAGQDYSAKFGRPLAPPATWEEFADIAEFFADRGQPSLPSLAEDPERVLREFHFVAACYDRQAIAGTTFTAQMKDGASRDTPISKMLAFHHDIETGQSRLLKPAFVETAKWLPRVARCRMKADGAGKADPIAALVSGPAVMAVVSLRELGRLPKDGGAAPPTIGVAALPGTKVSFDGKDGQPRSAGDNGKGANFIPYFGAEGWLGIVRNSCPDPAAAFDLLSELSRLERSAELLSDPTLGFGPFRAEHLDQAHESIWQRYGFDEKRSRQLADAVRRSVDVGLANPVIAARGPDQADQMAILARELAPVAAGTRSPEEALAAADAAWRKADSTRPPEALKAERRQSAGLR</sequence>
<dbReference type="PROSITE" id="PS51257">
    <property type="entry name" value="PROKAR_LIPOPROTEIN"/>
    <property type="match status" value="1"/>
</dbReference>
<dbReference type="EMBL" id="CP042425">
    <property type="protein sequence ID" value="QEL19550.1"/>
    <property type="molecule type" value="Genomic_DNA"/>
</dbReference>
<evidence type="ECO:0000256" key="1">
    <source>
        <dbReference type="SAM" id="MobiDB-lite"/>
    </source>
</evidence>
<protein>
    <submittedName>
        <fullName evidence="2">Putative ABC transporter substrate-binding protein</fullName>
    </submittedName>
</protein>
<keyword evidence="3" id="KW-1185">Reference proteome</keyword>
<accession>A0A5C1AKV3</accession>
<evidence type="ECO:0000313" key="3">
    <source>
        <dbReference type="Proteomes" id="UP000324974"/>
    </source>
</evidence>
<feature type="compositionally biased region" description="Basic and acidic residues" evidence="1">
    <location>
        <begin position="490"/>
        <end position="514"/>
    </location>
</feature>
<dbReference type="Proteomes" id="UP000324974">
    <property type="component" value="Chromosome"/>
</dbReference>
<dbReference type="Pfam" id="PF13416">
    <property type="entry name" value="SBP_bac_8"/>
    <property type="match status" value="1"/>
</dbReference>
<dbReference type="AlphaFoldDB" id="A0A5C1AKV3"/>
<organism evidence="2 3">
    <name type="scientific">Limnoglobus roseus</name>
    <dbReference type="NCBI Taxonomy" id="2598579"/>
    <lineage>
        <taxon>Bacteria</taxon>
        <taxon>Pseudomonadati</taxon>
        <taxon>Planctomycetota</taxon>
        <taxon>Planctomycetia</taxon>
        <taxon>Gemmatales</taxon>
        <taxon>Gemmataceae</taxon>
        <taxon>Limnoglobus</taxon>
    </lineage>
</organism>
<dbReference type="KEGG" id="lrs:PX52LOC_06625"/>
<reference evidence="3" key="1">
    <citation type="submission" date="2019-08" db="EMBL/GenBank/DDBJ databases">
        <title>Limnoglobus roseus gen. nov., sp. nov., a novel freshwater planctomycete with a giant genome from the family Gemmataceae.</title>
        <authorList>
            <person name="Kulichevskaya I.S."/>
            <person name="Naumoff D.G."/>
            <person name="Miroshnikov K."/>
            <person name="Ivanova A."/>
            <person name="Philippov D.A."/>
            <person name="Hakobyan A."/>
            <person name="Rijpstra I.C."/>
            <person name="Sinninghe Damste J.S."/>
            <person name="Liesack W."/>
            <person name="Dedysh S.N."/>
        </authorList>
    </citation>
    <scope>NUCLEOTIDE SEQUENCE [LARGE SCALE GENOMIC DNA]</scope>
    <source>
        <strain evidence="3">PX52</strain>
    </source>
</reference>
<dbReference type="OrthoDB" id="9812682at2"/>
<dbReference type="InterPro" id="IPR006059">
    <property type="entry name" value="SBP"/>
</dbReference>
<name>A0A5C1AKV3_9BACT</name>
<dbReference type="SUPFAM" id="SSF53850">
    <property type="entry name" value="Periplasmic binding protein-like II"/>
    <property type="match status" value="1"/>
</dbReference>
<feature type="region of interest" description="Disordered" evidence="1">
    <location>
        <begin position="486"/>
        <end position="514"/>
    </location>
</feature>
<proteinExistence type="predicted"/>
<evidence type="ECO:0000313" key="2">
    <source>
        <dbReference type="EMBL" id="QEL19550.1"/>
    </source>
</evidence>
<dbReference type="Gene3D" id="3.40.190.10">
    <property type="entry name" value="Periplasmic binding protein-like II"/>
    <property type="match status" value="1"/>
</dbReference>
<dbReference type="RefSeq" id="WP_149113928.1">
    <property type="nucleotide sequence ID" value="NZ_CP042425.1"/>
</dbReference>